<dbReference type="GO" id="GO:0005785">
    <property type="term" value="C:signal recognition particle receptor complex"/>
    <property type="evidence" value="ECO:0007669"/>
    <property type="project" value="InterPro"/>
</dbReference>
<protein>
    <submittedName>
        <fullName evidence="6">Uncharacterized protein</fullName>
    </submittedName>
</protein>
<dbReference type="AlphaFoldDB" id="A0A0L0C6D5"/>
<evidence type="ECO:0000256" key="2">
    <source>
        <dbReference type="ARBA" id="ARBA00022824"/>
    </source>
</evidence>
<dbReference type="SUPFAM" id="SSF47364">
    <property type="entry name" value="Domain of the SRP/SRP receptor G-proteins"/>
    <property type="match status" value="1"/>
</dbReference>
<dbReference type="GO" id="GO:0003924">
    <property type="term" value="F:GTPase activity"/>
    <property type="evidence" value="ECO:0007669"/>
    <property type="project" value="InterPro"/>
</dbReference>
<evidence type="ECO:0000256" key="1">
    <source>
        <dbReference type="ARBA" id="ARBA00004240"/>
    </source>
</evidence>
<gene>
    <name evidence="6" type="ORF">FF38_10576</name>
</gene>
<feature type="non-terminal residue" evidence="6">
    <location>
        <position position="288"/>
    </location>
</feature>
<dbReference type="InterPro" id="IPR036225">
    <property type="entry name" value="SRP/SRP_N"/>
</dbReference>
<dbReference type="Pfam" id="PF02881">
    <property type="entry name" value="SRP54_N"/>
    <property type="match status" value="1"/>
</dbReference>
<dbReference type="InterPro" id="IPR007222">
    <property type="entry name" value="Sig_recog_particle_rcpt_asu_N"/>
</dbReference>
<dbReference type="InterPro" id="IPR042101">
    <property type="entry name" value="SRP54_N_sf"/>
</dbReference>
<feature type="region of interest" description="Disordered" evidence="3">
    <location>
        <begin position="40"/>
        <end position="93"/>
    </location>
</feature>
<dbReference type="Proteomes" id="UP000037069">
    <property type="component" value="Unassembled WGS sequence"/>
</dbReference>
<dbReference type="Pfam" id="PF04086">
    <property type="entry name" value="SRP-alpha_N"/>
    <property type="match status" value="1"/>
</dbReference>
<dbReference type="PANTHER" id="PTHR43134:SF1">
    <property type="entry name" value="SIGNAL RECOGNITION PARTICLE RECEPTOR SUBUNIT ALPHA"/>
    <property type="match status" value="1"/>
</dbReference>
<keyword evidence="2" id="KW-0256">Endoplasmic reticulum</keyword>
<dbReference type="Gene3D" id="1.20.120.140">
    <property type="entry name" value="Signal recognition particle SRP54, nucleotide-binding domain"/>
    <property type="match status" value="1"/>
</dbReference>
<evidence type="ECO:0000259" key="5">
    <source>
        <dbReference type="Pfam" id="PF04086"/>
    </source>
</evidence>
<organism evidence="6 7">
    <name type="scientific">Lucilia cuprina</name>
    <name type="common">Green bottle fly</name>
    <name type="synonym">Australian sheep blowfly</name>
    <dbReference type="NCBI Taxonomy" id="7375"/>
    <lineage>
        <taxon>Eukaryota</taxon>
        <taxon>Metazoa</taxon>
        <taxon>Ecdysozoa</taxon>
        <taxon>Arthropoda</taxon>
        <taxon>Hexapoda</taxon>
        <taxon>Insecta</taxon>
        <taxon>Pterygota</taxon>
        <taxon>Neoptera</taxon>
        <taxon>Endopterygota</taxon>
        <taxon>Diptera</taxon>
        <taxon>Brachycera</taxon>
        <taxon>Muscomorpha</taxon>
        <taxon>Oestroidea</taxon>
        <taxon>Calliphoridae</taxon>
        <taxon>Luciliinae</taxon>
        <taxon>Lucilia</taxon>
    </lineage>
</organism>
<evidence type="ECO:0000313" key="6">
    <source>
        <dbReference type="EMBL" id="KNC27840.1"/>
    </source>
</evidence>
<dbReference type="GO" id="GO:0006614">
    <property type="term" value="P:SRP-dependent cotranslational protein targeting to membrane"/>
    <property type="evidence" value="ECO:0007669"/>
    <property type="project" value="InterPro"/>
</dbReference>
<evidence type="ECO:0000256" key="3">
    <source>
        <dbReference type="SAM" id="MobiDB-lite"/>
    </source>
</evidence>
<sequence>MENPQNTIQDILKIYLQTNEDETKMAQLIELHLKQLKITQNEPNTNSTALNAKGSSKENAKPSPQKPKTKKKSRKWDQNDFSSDEEFDPSLDFSGANAQDLNLGNLSLEDVDAKELGKDSKEGFLVKELSDELGDILSNNDDEDSSEQFGFLKNLVGGKKLDEKALRSSLVSMEDHLVAKNVAKDVASAICDQVCKDLKGTSTKNWTTVKTTVKETAARRILNISAKVYLVFLTTSGASSGHAFLNLLSHSKECLLNISRILSRCFNELDTDGVCKFLSSVILYNFFS</sequence>
<feature type="compositionally biased region" description="Polar residues" evidence="3">
    <location>
        <begin position="40"/>
        <end position="54"/>
    </location>
</feature>
<keyword evidence="7" id="KW-1185">Reference proteome</keyword>
<evidence type="ECO:0000313" key="7">
    <source>
        <dbReference type="Proteomes" id="UP000037069"/>
    </source>
</evidence>
<accession>A0A0L0C6D5</accession>
<feature type="domain" description="Signal recognition particle SRP54 helical bundle" evidence="4">
    <location>
        <begin position="151"/>
        <end position="215"/>
    </location>
</feature>
<name>A0A0L0C6D5_LUCCU</name>
<comment type="caution">
    <text evidence="6">The sequence shown here is derived from an EMBL/GenBank/DDBJ whole genome shotgun (WGS) entry which is preliminary data.</text>
</comment>
<dbReference type="GO" id="GO:0005525">
    <property type="term" value="F:GTP binding"/>
    <property type="evidence" value="ECO:0007669"/>
    <property type="project" value="InterPro"/>
</dbReference>
<comment type="subcellular location">
    <subcellularLocation>
        <location evidence="1">Endoplasmic reticulum</location>
    </subcellularLocation>
</comment>
<dbReference type="EMBL" id="JRES01000840">
    <property type="protein sequence ID" value="KNC27840.1"/>
    <property type="molecule type" value="Genomic_DNA"/>
</dbReference>
<dbReference type="InterPro" id="IPR013822">
    <property type="entry name" value="Signal_recog_particl_SRP54_hlx"/>
</dbReference>
<feature type="domain" description="Signal recognition particle receptor alpha subunit N-terminal" evidence="5">
    <location>
        <begin position="36"/>
        <end position="132"/>
    </location>
</feature>
<dbReference type="GO" id="GO:0006886">
    <property type="term" value="P:intracellular protein transport"/>
    <property type="evidence" value="ECO:0007669"/>
    <property type="project" value="InterPro"/>
</dbReference>
<dbReference type="PANTHER" id="PTHR43134">
    <property type="entry name" value="SIGNAL RECOGNITION PARTICLE RECEPTOR SUBUNIT ALPHA"/>
    <property type="match status" value="1"/>
</dbReference>
<evidence type="ECO:0000259" key="4">
    <source>
        <dbReference type="Pfam" id="PF02881"/>
    </source>
</evidence>
<dbReference type="STRING" id="7375.A0A0L0C6D5"/>
<dbReference type="GO" id="GO:0005047">
    <property type="term" value="F:signal recognition particle binding"/>
    <property type="evidence" value="ECO:0007669"/>
    <property type="project" value="InterPro"/>
</dbReference>
<reference evidence="6 7" key="1">
    <citation type="journal article" date="2015" name="Nat. Commun.">
        <title>Lucilia cuprina genome unlocks parasitic fly biology to underpin future interventions.</title>
        <authorList>
            <person name="Anstead C.A."/>
            <person name="Korhonen P.K."/>
            <person name="Young N.D."/>
            <person name="Hall R.S."/>
            <person name="Jex A.R."/>
            <person name="Murali S.C."/>
            <person name="Hughes D.S."/>
            <person name="Lee S.F."/>
            <person name="Perry T."/>
            <person name="Stroehlein A.J."/>
            <person name="Ansell B.R."/>
            <person name="Breugelmans B."/>
            <person name="Hofmann A."/>
            <person name="Qu J."/>
            <person name="Dugan S."/>
            <person name="Lee S.L."/>
            <person name="Chao H."/>
            <person name="Dinh H."/>
            <person name="Han Y."/>
            <person name="Doddapaneni H.V."/>
            <person name="Worley K.C."/>
            <person name="Muzny D.M."/>
            <person name="Ioannidis P."/>
            <person name="Waterhouse R.M."/>
            <person name="Zdobnov E.M."/>
            <person name="James P.J."/>
            <person name="Bagnall N.H."/>
            <person name="Kotze A.C."/>
            <person name="Gibbs R.A."/>
            <person name="Richards S."/>
            <person name="Batterham P."/>
            <person name="Gasser R.B."/>
        </authorList>
    </citation>
    <scope>NUCLEOTIDE SEQUENCE [LARGE SCALE GENOMIC DNA]</scope>
    <source>
        <strain evidence="6 7">LS</strain>
        <tissue evidence="6">Full body</tissue>
    </source>
</reference>
<proteinExistence type="predicted"/>